<reference evidence="3" key="1">
    <citation type="journal article" date="2019" name="Int. J. Syst. Evol. Microbiol.">
        <title>The Global Catalogue of Microorganisms (GCM) 10K type strain sequencing project: providing services to taxonomists for standard genome sequencing and annotation.</title>
        <authorList>
            <consortium name="The Broad Institute Genomics Platform"/>
            <consortium name="The Broad Institute Genome Sequencing Center for Infectious Disease"/>
            <person name="Wu L."/>
            <person name="Ma J."/>
        </authorList>
    </citation>
    <scope>NUCLEOTIDE SEQUENCE [LARGE SCALE GENOMIC DNA]</scope>
    <source>
        <strain evidence="3">ZS-22-S1</strain>
    </source>
</reference>
<dbReference type="RefSeq" id="WP_378057338.1">
    <property type="nucleotide sequence ID" value="NZ_JBHSIS010000007.1"/>
</dbReference>
<protein>
    <submittedName>
        <fullName evidence="2">Uncharacterized protein</fullName>
    </submittedName>
</protein>
<evidence type="ECO:0000313" key="2">
    <source>
        <dbReference type="EMBL" id="MFC4855392.1"/>
    </source>
</evidence>
<comment type="caution">
    <text evidence="2">The sequence shown here is derived from an EMBL/GenBank/DDBJ whole genome shotgun (WGS) entry which is preliminary data.</text>
</comment>
<feature type="coiled-coil region" evidence="1">
    <location>
        <begin position="51"/>
        <end position="81"/>
    </location>
</feature>
<keyword evidence="1" id="KW-0175">Coiled coil</keyword>
<sequence length="124" mass="13248">MGLRGVGVVLATVLMVAGCAEVGEAVDDAGAVADRASVCAEALGLADLNPLVDSERLKARAEDKERRLRELADDVADEDVKASLLGLADSYLQVQKERLDDAGVVARWVQRNTERLDNLRVACT</sequence>
<evidence type="ECO:0000313" key="3">
    <source>
        <dbReference type="Proteomes" id="UP001595859"/>
    </source>
</evidence>
<dbReference type="PROSITE" id="PS51257">
    <property type="entry name" value="PROKAR_LIPOPROTEIN"/>
    <property type="match status" value="1"/>
</dbReference>
<gene>
    <name evidence="2" type="ORF">ACFPCV_17925</name>
</gene>
<accession>A0ABV9S4H7</accession>
<organism evidence="2 3">
    <name type="scientific">Actinophytocola glycyrrhizae</name>
    <dbReference type="NCBI Taxonomy" id="2044873"/>
    <lineage>
        <taxon>Bacteria</taxon>
        <taxon>Bacillati</taxon>
        <taxon>Actinomycetota</taxon>
        <taxon>Actinomycetes</taxon>
        <taxon>Pseudonocardiales</taxon>
        <taxon>Pseudonocardiaceae</taxon>
    </lineage>
</organism>
<proteinExistence type="predicted"/>
<dbReference type="EMBL" id="JBHSIS010000007">
    <property type="protein sequence ID" value="MFC4855392.1"/>
    <property type="molecule type" value="Genomic_DNA"/>
</dbReference>
<dbReference type="Proteomes" id="UP001595859">
    <property type="component" value="Unassembled WGS sequence"/>
</dbReference>
<name>A0ABV9S4H7_9PSEU</name>
<keyword evidence="3" id="KW-1185">Reference proteome</keyword>
<evidence type="ECO:0000256" key="1">
    <source>
        <dbReference type="SAM" id="Coils"/>
    </source>
</evidence>